<dbReference type="Pfam" id="PF20043">
    <property type="entry name" value="DUF6445"/>
    <property type="match status" value="1"/>
</dbReference>
<name>A0A4S1WN20_9SPHN</name>
<organism evidence="1 2">
    <name type="scientific">Sphingomonas naasensis</name>
    <dbReference type="NCBI Taxonomy" id="1344951"/>
    <lineage>
        <taxon>Bacteria</taxon>
        <taxon>Pseudomonadati</taxon>
        <taxon>Pseudomonadota</taxon>
        <taxon>Alphaproteobacteria</taxon>
        <taxon>Sphingomonadales</taxon>
        <taxon>Sphingomonadaceae</taxon>
        <taxon>Sphingomonas</taxon>
    </lineage>
</organism>
<reference evidence="1 2" key="1">
    <citation type="submission" date="2019-04" db="EMBL/GenBank/DDBJ databases">
        <title>Sphingomonas psychrotolerans sp. nov., isolated from soil in the Tianshan Mountains, Xinjiang, China.</title>
        <authorList>
            <person name="Luo Y."/>
            <person name="Sheng H."/>
        </authorList>
    </citation>
    <scope>NUCLEOTIDE SEQUENCE [LARGE SCALE GENOMIC DNA]</scope>
    <source>
        <strain evidence="1 2">KIS18-15</strain>
    </source>
</reference>
<dbReference type="AlphaFoldDB" id="A0A4S1WN20"/>
<dbReference type="InterPro" id="IPR045617">
    <property type="entry name" value="DUF6445"/>
</dbReference>
<evidence type="ECO:0000313" key="1">
    <source>
        <dbReference type="EMBL" id="TGX43290.1"/>
    </source>
</evidence>
<protein>
    <submittedName>
        <fullName evidence="1">Uncharacterized protein</fullName>
    </submittedName>
</protein>
<dbReference type="RefSeq" id="WP_135983971.1">
    <property type="nucleotide sequence ID" value="NZ_JAASQM010000002.1"/>
</dbReference>
<sequence>MKPELRRVGTSQSPVVTVDGFSGDVQAVIDIAAALAPFSPDAKTHYPGVRRILSERDGDAWAYVRRTLKGVAPFLGGAFDFVHFDLLGASFSMVTARPETLSLPQRAPHFDSTDPDYIAILHYLGDTPGTAFYRQRSTGIEAITDANCDSFIAAARRESAALSGYINGSNDSFEAIGTVAGHADRLAIYQGRLLHSGLIAEDMNFSPDPRRGRLTANLFVKGYRS</sequence>
<dbReference type="Proteomes" id="UP000309848">
    <property type="component" value="Unassembled WGS sequence"/>
</dbReference>
<accession>A0A4S1WN20</accession>
<evidence type="ECO:0000313" key="2">
    <source>
        <dbReference type="Proteomes" id="UP000309848"/>
    </source>
</evidence>
<gene>
    <name evidence="1" type="ORF">E5A74_08995</name>
</gene>
<dbReference type="OrthoDB" id="7630206at2"/>
<comment type="caution">
    <text evidence="1">The sequence shown here is derived from an EMBL/GenBank/DDBJ whole genome shotgun (WGS) entry which is preliminary data.</text>
</comment>
<proteinExistence type="predicted"/>
<dbReference type="EMBL" id="SRXU01000003">
    <property type="protein sequence ID" value="TGX43290.1"/>
    <property type="molecule type" value="Genomic_DNA"/>
</dbReference>
<keyword evidence="2" id="KW-1185">Reference proteome</keyword>